<gene>
    <name evidence="7" type="ORF">PLXY2_LOCUS13737</name>
</gene>
<evidence type="ECO:0000256" key="1">
    <source>
        <dbReference type="ARBA" id="ARBA00004604"/>
    </source>
</evidence>
<dbReference type="Gene3D" id="3.30.70.330">
    <property type="match status" value="1"/>
</dbReference>
<proteinExistence type="predicted"/>
<feature type="region of interest" description="Disordered" evidence="5">
    <location>
        <begin position="29"/>
        <end position="48"/>
    </location>
</feature>
<feature type="compositionally biased region" description="Acidic residues" evidence="5">
    <location>
        <begin position="321"/>
        <end position="360"/>
    </location>
</feature>
<dbReference type="InterPro" id="IPR035979">
    <property type="entry name" value="RBD_domain_sf"/>
</dbReference>
<keyword evidence="3" id="KW-0539">Nucleus</keyword>
<comment type="caution">
    <text evidence="7">The sequence shown here is derived from an EMBL/GenBank/DDBJ whole genome shotgun (WGS) entry which is preliminary data.</text>
</comment>
<evidence type="ECO:0000256" key="3">
    <source>
        <dbReference type="ARBA" id="ARBA00023242"/>
    </source>
</evidence>
<keyword evidence="2 4" id="KW-0694">RNA-binding</keyword>
<dbReference type="AlphaFoldDB" id="A0A8S4G363"/>
<dbReference type="PANTHER" id="PTHR46754">
    <property type="entry name" value="MKI67 FHA DOMAIN-INTERACTING NUCLEOLAR PHOSPHOPROTEIN"/>
    <property type="match status" value="1"/>
</dbReference>
<dbReference type="GO" id="GO:0005730">
    <property type="term" value="C:nucleolus"/>
    <property type="evidence" value="ECO:0007669"/>
    <property type="project" value="UniProtKB-SubCell"/>
</dbReference>
<dbReference type="CDD" id="cd12307">
    <property type="entry name" value="RRM_NIFK_like"/>
    <property type="match status" value="1"/>
</dbReference>
<feature type="compositionally biased region" description="Basic and acidic residues" evidence="5">
    <location>
        <begin position="382"/>
        <end position="396"/>
    </location>
</feature>
<evidence type="ECO:0000256" key="4">
    <source>
        <dbReference type="PROSITE-ProRule" id="PRU00176"/>
    </source>
</evidence>
<dbReference type="Proteomes" id="UP000653454">
    <property type="component" value="Unassembled WGS sequence"/>
</dbReference>
<evidence type="ECO:0000313" key="7">
    <source>
        <dbReference type="EMBL" id="CAG9135513.1"/>
    </source>
</evidence>
<dbReference type="SUPFAM" id="SSF54928">
    <property type="entry name" value="RNA-binding domain, RBD"/>
    <property type="match status" value="1"/>
</dbReference>
<protein>
    <submittedName>
        <fullName evidence="7">(diamondback moth) hypothetical protein</fullName>
    </submittedName>
</protein>
<organism evidence="7 8">
    <name type="scientific">Plutella xylostella</name>
    <name type="common">Diamondback moth</name>
    <name type="synonym">Plutella maculipennis</name>
    <dbReference type="NCBI Taxonomy" id="51655"/>
    <lineage>
        <taxon>Eukaryota</taxon>
        <taxon>Metazoa</taxon>
        <taxon>Ecdysozoa</taxon>
        <taxon>Arthropoda</taxon>
        <taxon>Hexapoda</taxon>
        <taxon>Insecta</taxon>
        <taxon>Pterygota</taxon>
        <taxon>Neoptera</taxon>
        <taxon>Endopterygota</taxon>
        <taxon>Lepidoptera</taxon>
        <taxon>Glossata</taxon>
        <taxon>Ditrysia</taxon>
        <taxon>Yponomeutoidea</taxon>
        <taxon>Plutellidae</taxon>
        <taxon>Plutella</taxon>
    </lineage>
</organism>
<evidence type="ECO:0000313" key="8">
    <source>
        <dbReference type="Proteomes" id="UP000653454"/>
    </source>
</evidence>
<dbReference type="GO" id="GO:0003723">
    <property type="term" value="F:RNA binding"/>
    <property type="evidence" value="ECO:0007669"/>
    <property type="project" value="UniProtKB-UniRule"/>
</dbReference>
<feature type="region of interest" description="Disordered" evidence="5">
    <location>
        <begin position="214"/>
        <end position="425"/>
    </location>
</feature>
<evidence type="ECO:0000256" key="2">
    <source>
        <dbReference type="ARBA" id="ARBA00022884"/>
    </source>
</evidence>
<evidence type="ECO:0000256" key="5">
    <source>
        <dbReference type="SAM" id="MobiDB-lite"/>
    </source>
</evidence>
<keyword evidence="8" id="KW-1185">Reference proteome</keyword>
<feature type="compositionally biased region" description="Basic and acidic residues" evidence="5">
    <location>
        <begin position="214"/>
        <end position="288"/>
    </location>
</feature>
<dbReference type="SMART" id="SM00360">
    <property type="entry name" value="RRM"/>
    <property type="match status" value="1"/>
</dbReference>
<sequence>MEESVALDSSNQKKFVKSIRGIKKLIKKTGKVPKPDKTINPSPKTKKKRTLRKRGLVYLSHIPHGFYEHEMTEYFKQFGKVTNCRVIRSKKTGASKGFAFIEFSEPAVAQIVAETMNNYLMGKRLLKAECIPPEKQRRHAMRKNWNQQNNPGNNLKLRLKKAFNETKTDEQDLKKARKILTNLNQTKKKLMAAGIDYDFFLPVDVPQELADKVEVKSEPAAEKPKDAAKKDVKTKETKVKEVKSKDTKVAQKAKEVSVKPNEKESKKASKEKETKKVTKEDKTKDTKAGQKALGVKKPLESFIKVGESDSDGDSDGSLVFDSDEFEQLQEFDEEFESGDEASGSEDDDEGSEEESSEDESPPPAKKAATNKKGAKPAPKPQPKKEKAPKSKPEVKRKAPQNVAVNSSKKQKFEKKATQPKIFKKK</sequence>
<evidence type="ECO:0000259" key="6">
    <source>
        <dbReference type="PROSITE" id="PS50102"/>
    </source>
</evidence>
<accession>A0A8S4G363</accession>
<comment type="subcellular location">
    <subcellularLocation>
        <location evidence="1">Nucleus</location>
        <location evidence="1">Nucleolus</location>
    </subcellularLocation>
</comment>
<dbReference type="EMBL" id="CAJHNJ030000105">
    <property type="protein sequence ID" value="CAG9135513.1"/>
    <property type="molecule type" value="Genomic_DNA"/>
</dbReference>
<dbReference type="InterPro" id="IPR000504">
    <property type="entry name" value="RRM_dom"/>
</dbReference>
<dbReference type="PROSITE" id="PS50102">
    <property type="entry name" value="RRM"/>
    <property type="match status" value="1"/>
</dbReference>
<feature type="domain" description="RRM" evidence="6">
    <location>
        <begin position="55"/>
        <end position="133"/>
    </location>
</feature>
<dbReference type="Pfam" id="PF00076">
    <property type="entry name" value="RRM_1"/>
    <property type="match status" value="1"/>
</dbReference>
<dbReference type="InterPro" id="IPR012677">
    <property type="entry name" value="Nucleotide-bd_a/b_plait_sf"/>
</dbReference>
<reference evidence="7" key="1">
    <citation type="submission" date="2020-11" db="EMBL/GenBank/DDBJ databases">
        <authorList>
            <person name="Whiteford S."/>
        </authorList>
    </citation>
    <scope>NUCLEOTIDE SEQUENCE</scope>
</reference>
<name>A0A8S4G363_PLUXY</name>